<sequence length="69" mass="7977">MCNSLYFCRFAGNFVAITHLGDILKNSKGDIVYSPRWSLEFIINYDRSLNKKNFGAPFSFLAEMFMRAV</sequence>
<gene>
    <name evidence="1" type="ORF">SVUK_LOCUS20765</name>
</gene>
<keyword evidence="2" id="KW-1185">Reference proteome</keyword>
<organism evidence="1 2">
    <name type="scientific">Strongylus vulgaris</name>
    <name type="common">Blood worm</name>
    <dbReference type="NCBI Taxonomy" id="40348"/>
    <lineage>
        <taxon>Eukaryota</taxon>
        <taxon>Metazoa</taxon>
        <taxon>Ecdysozoa</taxon>
        <taxon>Nematoda</taxon>
        <taxon>Chromadorea</taxon>
        <taxon>Rhabditida</taxon>
        <taxon>Rhabditina</taxon>
        <taxon>Rhabditomorpha</taxon>
        <taxon>Strongyloidea</taxon>
        <taxon>Strongylidae</taxon>
        <taxon>Strongylus</taxon>
    </lineage>
</organism>
<accession>A0A3P7KBV6</accession>
<dbReference type="Proteomes" id="UP000270094">
    <property type="component" value="Unassembled WGS sequence"/>
</dbReference>
<evidence type="ECO:0000313" key="2">
    <source>
        <dbReference type="Proteomes" id="UP000270094"/>
    </source>
</evidence>
<name>A0A3P7KBV6_STRVU</name>
<protein>
    <submittedName>
        <fullName evidence="1">Uncharacterized protein</fullName>
    </submittedName>
</protein>
<dbReference type="EMBL" id="UYYB01145037">
    <property type="protein sequence ID" value="VDM85767.1"/>
    <property type="molecule type" value="Genomic_DNA"/>
</dbReference>
<reference evidence="1 2" key="1">
    <citation type="submission" date="2018-11" db="EMBL/GenBank/DDBJ databases">
        <authorList>
            <consortium name="Pathogen Informatics"/>
        </authorList>
    </citation>
    <scope>NUCLEOTIDE SEQUENCE [LARGE SCALE GENOMIC DNA]</scope>
</reference>
<evidence type="ECO:0000313" key="1">
    <source>
        <dbReference type="EMBL" id="VDM85767.1"/>
    </source>
</evidence>
<proteinExistence type="predicted"/>
<dbReference type="AlphaFoldDB" id="A0A3P7KBV6"/>